<reference evidence="2 3" key="1">
    <citation type="submission" date="2019-03" db="EMBL/GenBank/DDBJ databases">
        <title>Draft genome sequences of novel Actinobacteria.</title>
        <authorList>
            <person name="Sahin N."/>
            <person name="Ay H."/>
            <person name="Saygin H."/>
        </authorList>
    </citation>
    <scope>NUCLEOTIDE SEQUENCE [LARGE SCALE GENOMIC DNA]</scope>
    <source>
        <strain evidence="2 3">DSM 45941</strain>
    </source>
</reference>
<evidence type="ECO:0000313" key="3">
    <source>
        <dbReference type="Proteomes" id="UP000295578"/>
    </source>
</evidence>
<protein>
    <submittedName>
        <fullName evidence="2">Uncharacterized protein</fullName>
    </submittedName>
</protein>
<evidence type="ECO:0000256" key="1">
    <source>
        <dbReference type="SAM" id="Phobius"/>
    </source>
</evidence>
<feature type="transmembrane region" description="Helical" evidence="1">
    <location>
        <begin position="50"/>
        <end position="75"/>
    </location>
</feature>
<keyword evidence="3" id="KW-1185">Reference proteome</keyword>
<proteinExistence type="predicted"/>
<name>A0A4R5B1U5_9ACTN</name>
<sequence length="178" mass="19423">MTPYVERYRGSLPARLLLLGILLVVLPWGRWDRLTTPSQPTTPGGPENDFLDTLSAALSIPAVVFGCLLIAGAAVQTVWTARRRVAFAADENGLYLGAHLLPPARPTRIPWDQVSRVQLRQVKGVPHGSGAGATWNRLVIHGRGRGRLAARLVDGWRLDRRKLADAISSAAPSVRLDR</sequence>
<evidence type="ECO:0000313" key="2">
    <source>
        <dbReference type="EMBL" id="TDD79611.1"/>
    </source>
</evidence>
<accession>A0A4R5B1U5</accession>
<dbReference type="RefSeq" id="WP_132199520.1">
    <property type="nucleotide sequence ID" value="NZ_SMKY01000108.1"/>
</dbReference>
<dbReference type="OrthoDB" id="3362695at2"/>
<gene>
    <name evidence="2" type="ORF">E1293_22970</name>
</gene>
<organism evidence="2 3">
    <name type="scientific">Actinomadura darangshiensis</name>
    <dbReference type="NCBI Taxonomy" id="705336"/>
    <lineage>
        <taxon>Bacteria</taxon>
        <taxon>Bacillati</taxon>
        <taxon>Actinomycetota</taxon>
        <taxon>Actinomycetes</taxon>
        <taxon>Streptosporangiales</taxon>
        <taxon>Thermomonosporaceae</taxon>
        <taxon>Actinomadura</taxon>
    </lineage>
</organism>
<comment type="caution">
    <text evidence="2">The sequence shown here is derived from an EMBL/GenBank/DDBJ whole genome shotgun (WGS) entry which is preliminary data.</text>
</comment>
<keyword evidence="1" id="KW-0472">Membrane</keyword>
<feature type="transmembrane region" description="Helical" evidence="1">
    <location>
        <begin position="12"/>
        <end position="30"/>
    </location>
</feature>
<dbReference type="EMBL" id="SMKY01000108">
    <property type="protein sequence ID" value="TDD79611.1"/>
    <property type="molecule type" value="Genomic_DNA"/>
</dbReference>
<keyword evidence="1" id="KW-0812">Transmembrane</keyword>
<dbReference type="AlphaFoldDB" id="A0A4R5B1U5"/>
<keyword evidence="1" id="KW-1133">Transmembrane helix</keyword>
<dbReference type="Proteomes" id="UP000295578">
    <property type="component" value="Unassembled WGS sequence"/>
</dbReference>